<organism evidence="1 2">
    <name type="scientific">Candidatus Atopostipes pullistercoris</name>
    <dbReference type="NCBI Taxonomy" id="2838467"/>
    <lineage>
        <taxon>Bacteria</taxon>
        <taxon>Bacillati</taxon>
        <taxon>Bacillota</taxon>
        <taxon>Bacilli</taxon>
        <taxon>Lactobacillales</taxon>
        <taxon>Carnobacteriaceae</taxon>
        <taxon>Atopostipes</taxon>
    </lineage>
</organism>
<reference evidence="1" key="2">
    <citation type="submission" date="2021-04" db="EMBL/GenBank/DDBJ databases">
        <authorList>
            <person name="Gilroy R."/>
        </authorList>
    </citation>
    <scope>NUCLEOTIDE SEQUENCE</scope>
    <source>
        <strain evidence="1">CHK169-4300</strain>
    </source>
</reference>
<reference evidence="1" key="1">
    <citation type="journal article" date="2021" name="PeerJ">
        <title>Extensive microbial diversity within the chicken gut microbiome revealed by metagenomics and culture.</title>
        <authorList>
            <person name="Gilroy R."/>
            <person name="Ravi A."/>
            <person name="Getino M."/>
            <person name="Pursley I."/>
            <person name="Horton D.L."/>
            <person name="Alikhan N.F."/>
            <person name="Baker D."/>
            <person name="Gharbi K."/>
            <person name="Hall N."/>
            <person name="Watson M."/>
            <person name="Adriaenssens E.M."/>
            <person name="Foster-Nyarko E."/>
            <person name="Jarju S."/>
            <person name="Secka A."/>
            <person name="Antonio M."/>
            <person name="Oren A."/>
            <person name="Chaudhuri R.R."/>
            <person name="La Ragione R."/>
            <person name="Hildebrand F."/>
            <person name="Pallen M.J."/>
        </authorList>
    </citation>
    <scope>NUCLEOTIDE SEQUENCE</scope>
    <source>
        <strain evidence="1">CHK169-4300</strain>
    </source>
</reference>
<evidence type="ECO:0000313" key="2">
    <source>
        <dbReference type="Proteomes" id="UP000824106"/>
    </source>
</evidence>
<name>A0A9D2JYX1_9LACT</name>
<dbReference type="AlphaFoldDB" id="A0A9D2JYX1"/>
<accession>A0A9D2JYX1</accession>
<comment type="caution">
    <text evidence="1">The sequence shown here is derived from an EMBL/GenBank/DDBJ whole genome shotgun (WGS) entry which is preliminary data.</text>
</comment>
<dbReference type="EMBL" id="DXAZ01000063">
    <property type="protein sequence ID" value="HIZ71049.1"/>
    <property type="molecule type" value="Genomic_DNA"/>
</dbReference>
<gene>
    <name evidence="1" type="ORF">H9808_04720</name>
</gene>
<protein>
    <submittedName>
        <fullName evidence="1">Uncharacterized protein</fullName>
    </submittedName>
</protein>
<proteinExistence type="predicted"/>
<dbReference type="Proteomes" id="UP000824106">
    <property type="component" value="Unassembled WGS sequence"/>
</dbReference>
<sequence>MNKRQDIVPVQLQDEKRTVHPQYRKQNPPKLVARLKSVDSELFIYEGIQEEMLRVLLTELSVHEDH</sequence>
<evidence type="ECO:0000313" key="1">
    <source>
        <dbReference type="EMBL" id="HIZ71049.1"/>
    </source>
</evidence>